<keyword evidence="29" id="KW-1185">Reference proteome</keyword>
<comment type="catalytic activity">
    <reaction evidence="15">
        <text>L-aspartyl-L-lysine(out) = L-aspartyl-L-lysine(in)</text>
        <dbReference type="Rhea" id="RHEA:79411"/>
        <dbReference type="ChEBI" id="CHEBI:229953"/>
    </reaction>
</comment>
<evidence type="ECO:0000256" key="7">
    <source>
        <dbReference type="ARBA" id="ARBA00023136"/>
    </source>
</evidence>
<dbReference type="AlphaFoldDB" id="A0A543HTC1"/>
<evidence type="ECO:0000256" key="8">
    <source>
        <dbReference type="ARBA" id="ARBA00023228"/>
    </source>
</evidence>
<feature type="transmembrane region" description="Helical" evidence="26">
    <location>
        <begin position="393"/>
        <end position="412"/>
    </location>
</feature>
<evidence type="ECO:0000256" key="20">
    <source>
        <dbReference type="ARBA" id="ARBA00044919"/>
    </source>
</evidence>
<comment type="catalytic activity">
    <reaction evidence="12">
        <text>L-alpha-aminoacyl-L-histidine(out) = L-alpha-aminoacyl-L-histidine(in)</text>
        <dbReference type="Rhea" id="RHEA:79375"/>
        <dbReference type="ChEBI" id="CHEBI:229967"/>
    </reaction>
</comment>
<comment type="catalytic activity">
    <reaction evidence="19">
        <text>L-histidyl-L-alpha-amino acid(out) = L-histidyl-L-alpha-amino acid(in)</text>
        <dbReference type="Rhea" id="RHEA:79379"/>
        <dbReference type="ChEBI" id="CHEBI:229964"/>
    </reaction>
</comment>
<evidence type="ECO:0000256" key="16">
    <source>
        <dbReference type="ARBA" id="ARBA00044899"/>
    </source>
</evidence>
<evidence type="ECO:0000256" key="10">
    <source>
        <dbReference type="ARBA" id="ARBA00044878"/>
    </source>
</evidence>
<dbReference type="CDD" id="cd06174">
    <property type="entry name" value="MFS"/>
    <property type="match status" value="1"/>
</dbReference>
<feature type="transmembrane region" description="Helical" evidence="26">
    <location>
        <begin position="84"/>
        <end position="102"/>
    </location>
</feature>
<dbReference type="InterPro" id="IPR011701">
    <property type="entry name" value="MFS"/>
</dbReference>
<evidence type="ECO:0000256" key="22">
    <source>
        <dbReference type="ARBA" id="ARBA00044985"/>
    </source>
</evidence>
<comment type="subunit">
    <text evidence="25">Homodimer. Interacts with lysosomal protein GLMP (via lumenal domain); the interaction starts while both proteins are still in the endoplasmic reticulum and is required for stabilization of MFSD1 in lysosomes but has no direct effect on its targeting to lysosomes or transporter activity.</text>
</comment>
<dbReference type="InterPro" id="IPR020846">
    <property type="entry name" value="MFS_dom"/>
</dbReference>
<keyword evidence="4" id="KW-0813">Transport</keyword>
<dbReference type="GO" id="GO:0022857">
    <property type="term" value="F:transmembrane transporter activity"/>
    <property type="evidence" value="ECO:0007669"/>
    <property type="project" value="InterPro"/>
</dbReference>
<reference evidence="28 29" key="1">
    <citation type="submission" date="2019-06" db="EMBL/GenBank/DDBJ databases">
        <title>Sequencing the genomes of 1000 actinobacteria strains.</title>
        <authorList>
            <person name="Klenk H.-P."/>
        </authorList>
    </citation>
    <scope>NUCLEOTIDE SEQUENCE [LARGE SCALE GENOMIC DNA]</scope>
    <source>
        <strain evidence="28 29">DSM 18031</strain>
    </source>
</reference>
<comment type="catalytic activity">
    <reaction evidence="10">
        <text>L-histidyl-glycine(out) = L-histidyl-glycine(in)</text>
        <dbReference type="Rhea" id="RHEA:79395"/>
        <dbReference type="ChEBI" id="CHEBI:229957"/>
    </reaction>
</comment>
<keyword evidence="7 26" id="KW-0472">Membrane</keyword>
<feature type="transmembrane region" description="Helical" evidence="26">
    <location>
        <begin position="292"/>
        <end position="312"/>
    </location>
</feature>
<feature type="transmembrane region" description="Helical" evidence="26">
    <location>
        <begin position="318"/>
        <end position="339"/>
    </location>
</feature>
<evidence type="ECO:0000256" key="6">
    <source>
        <dbReference type="ARBA" id="ARBA00022989"/>
    </source>
</evidence>
<proteinExistence type="inferred from homology"/>
<feature type="transmembrane region" description="Helical" evidence="26">
    <location>
        <begin position="53"/>
        <end position="77"/>
    </location>
</feature>
<feature type="transmembrane region" description="Helical" evidence="26">
    <location>
        <begin position="229"/>
        <end position="252"/>
    </location>
</feature>
<dbReference type="Proteomes" id="UP000318331">
    <property type="component" value="Unassembled WGS sequence"/>
</dbReference>
<sequence length="433" mass="45993">MTRTLRPVSGNPIRRAWYIWGAAVLCYIVAIFSRTSLSATGINAAERFHIDSATLSGFAVLQLVVYAGMQVPVGVLIDRFGARSLIVTGASIMTVGQILLALTDDTGAAIGARALVGAGDAMTFISVLRLIPAWFPNRHIPMLTQVTGMLGQLGQIASVVPLVIVLDRFGWTTAYLGIAAITAFGTLLGLVVIRNAPVEVEGPTGSISLRSALGGLPESWRHPATRLGFWSHFVTPFAGSSFTMLWGFPFLIAGEGFSRDTASALYIFLVVISLGCSVATARLVVRHPLRRSWIVLGIVAAQASVWTCLLFWPGSAPLALVGVLMVTFAVGGPGSLIGFDFAQQFTPAHRLGSATGLINTAGFIAAIAALFFFGVALDLHGAGTPSDYTREAFRTAMLVYYPIWSIGTVGVWRSRAALRRWIADNPASALPVS</sequence>
<dbReference type="GO" id="GO:0005765">
    <property type="term" value="C:lysosomal membrane"/>
    <property type="evidence" value="ECO:0007669"/>
    <property type="project" value="UniProtKB-SubCell"/>
</dbReference>
<keyword evidence="5 26" id="KW-0812">Transmembrane</keyword>
<feature type="domain" description="Major facilitator superfamily (MFS) profile" evidence="27">
    <location>
        <begin position="19"/>
        <end position="419"/>
    </location>
</feature>
<dbReference type="Gene3D" id="1.20.1250.20">
    <property type="entry name" value="MFS general substrate transporter like domains"/>
    <property type="match status" value="1"/>
</dbReference>
<dbReference type="GO" id="GO:0005886">
    <property type="term" value="C:plasma membrane"/>
    <property type="evidence" value="ECO:0007669"/>
    <property type="project" value="UniProtKB-SubCell"/>
</dbReference>
<evidence type="ECO:0000256" key="24">
    <source>
        <dbReference type="ARBA" id="ARBA00045709"/>
    </source>
</evidence>
<evidence type="ECO:0000256" key="13">
    <source>
        <dbReference type="ARBA" id="ARBA00044891"/>
    </source>
</evidence>
<comment type="catalytic activity">
    <reaction evidence="11">
        <text>L-alpha-aminoacyl-L-arginine(out) = L-alpha-aminoacyl-L-arginine(in)</text>
        <dbReference type="Rhea" id="RHEA:79367"/>
        <dbReference type="ChEBI" id="CHEBI:229968"/>
    </reaction>
</comment>
<evidence type="ECO:0000259" key="27">
    <source>
        <dbReference type="PROSITE" id="PS50850"/>
    </source>
</evidence>
<comment type="catalytic activity">
    <reaction evidence="17">
        <text>L-lysyl-L-lysine(out) = L-lysyl-L-lysine(in)</text>
        <dbReference type="Rhea" id="RHEA:79403"/>
        <dbReference type="ChEBI" id="CHEBI:229956"/>
    </reaction>
</comment>
<evidence type="ECO:0000256" key="1">
    <source>
        <dbReference type="ARBA" id="ARBA00004155"/>
    </source>
</evidence>
<comment type="catalytic activity">
    <reaction evidence="18">
        <text>L-arginyl-glycine(out) = L-arginyl-glycine(in)</text>
        <dbReference type="Rhea" id="RHEA:79391"/>
        <dbReference type="ChEBI" id="CHEBI:229955"/>
    </reaction>
</comment>
<dbReference type="EMBL" id="VFPN01000003">
    <property type="protein sequence ID" value="TQM61509.1"/>
    <property type="molecule type" value="Genomic_DNA"/>
</dbReference>
<evidence type="ECO:0000256" key="25">
    <source>
        <dbReference type="ARBA" id="ARBA00046376"/>
    </source>
</evidence>
<dbReference type="OrthoDB" id="4332123at2"/>
<evidence type="ECO:0000256" key="26">
    <source>
        <dbReference type="SAM" id="Phobius"/>
    </source>
</evidence>
<evidence type="ECO:0000313" key="29">
    <source>
        <dbReference type="Proteomes" id="UP000318331"/>
    </source>
</evidence>
<comment type="subcellular location">
    <subcellularLocation>
        <location evidence="2">Cell membrane</location>
        <topology evidence="2">Multi-pass membrane protein</topology>
    </subcellularLocation>
    <subcellularLocation>
        <location evidence="1">Lysosome membrane</location>
        <topology evidence="1">Multi-pass membrane protein</topology>
    </subcellularLocation>
</comment>
<evidence type="ECO:0000313" key="28">
    <source>
        <dbReference type="EMBL" id="TQM61509.1"/>
    </source>
</evidence>
<gene>
    <name evidence="28" type="ORF">FB466_2464</name>
</gene>
<evidence type="ECO:0000256" key="9">
    <source>
        <dbReference type="ARBA" id="ARBA00044876"/>
    </source>
</evidence>
<keyword evidence="6 26" id="KW-1133">Transmembrane helix</keyword>
<feature type="transmembrane region" description="Helical" evidence="26">
    <location>
        <begin position="172"/>
        <end position="193"/>
    </location>
</feature>
<feature type="transmembrane region" description="Helical" evidence="26">
    <location>
        <begin position="108"/>
        <end position="131"/>
    </location>
</feature>
<name>A0A543HTC1_9MICO</name>
<protein>
    <recommendedName>
        <fullName evidence="22">Lysosomal dipeptide transporter MFSD1</fullName>
    </recommendedName>
    <alternativeName>
        <fullName evidence="23">Major facilitator superfamily domain-containing protein 1</fullName>
    </alternativeName>
</protein>
<dbReference type="InterPro" id="IPR036259">
    <property type="entry name" value="MFS_trans_sf"/>
</dbReference>
<evidence type="ECO:0000256" key="4">
    <source>
        <dbReference type="ARBA" id="ARBA00022448"/>
    </source>
</evidence>
<comment type="catalytic activity">
    <reaction evidence="13">
        <text>L-lysyl-L-alpha-amino acid(out) = L-lysyl-L-alpha-amino acid(in)</text>
        <dbReference type="Rhea" id="RHEA:79387"/>
        <dbReference type="ChEBI" id="CHEBI:229965"/>
    </reaction>
</comment>
<evidence type="ECO:0000256" key="17">
    <source>
        <dbReference type="ARBA" id="ARBA00044900"/>
    </source>
</evidence>
<evidence type="ECO:0000256" key="12">
    <source>
        <dbReference type="ARBA" id="ARBA00044884"/>
    </source>
</evidence>
<evidence type="ECO:0000256" key="15">
    <source>
        <dbReference type="ARBA" id="ARBA00044898"/>
    </source>
</evidence>
<evidence type="ECO:0000256" key="23">
    <source>
        <dbReference type="ARBA" id="ARBA00045018"/>
    </source>
</evidence>
<dbReference type="PANTHER" id="PTHR23512">
    <property type="entry name" value="MAJOR FACILITATOR SUPERFAMILY DOMAIN-CONTAINING PROTEIN 1"/>
    <property type="match status" value="1"/>
</dbReference>
<comment type="catalytic activity">
    <reaction evidence="9">
        <text>L-lysyl-L-alanine(out) = L-lysyl-L-alanine(in)</text>
        <dbReference type="Rhea" id="RHEA:79399"/>
        <dbReference type="ChEBI" id="CHEBI:229954"/>
    </reaction>
</comment>
<feature type="transmembrane region" description="Helical" evidence="26">
    <location>
        <begin position="16"/>
        <end position="33"/>
    </location>
</feature>
<evidence type="ECO:0000256" key="5">
    <source>
        <dbReference type="ARBA" id="ARBA00022692"/>
    </source>
</evidence>
<dbReference type="PANTHER" id="PTHR23512:SF3">
    <property type="entry name" value="MAJOR FACILITATOR SUPERFAMILY DOMAIN-CONTAINING PROTEIN 1"/>
    <property type="match status" value="1"/>
</dbReference>
<evidence type="ECO:0000256" key="21">
    <source>
        <dbReference type="ARBA" id="ARBA00044924"/>
    </source>
</evidence>
<evidence type="ECO:0000256" key="14">
    <source>
        <dbReference type="ARBA" id="ARBA00044893"/>
    </source>
</evidence>
<dbReference type="RefSeq" id="WP_141918613.1">
    <property type="nucleotide sequence ID" value="NZ_BAAAYS010000006.1"/>
</dbReference>
<accession>A0A543HTC1</accession>
<evidence type="ECO:0000256" key="11">
    <source>
        <dbReference type="ARBA" id="ARBA00044881"/>
    </source>
</evidence>
<feature type="transmembrane region" description="Helical" evidence="26">
    <location>
        <begin position="351"/>
        <end position="373"/>
    </location>
</feature>
<comment type="catalytic activity">
    <reaction evidence="21">
        <text>L-lysyl-glycine(out) = L-lysyl-glycine(in)</text>
        <dbReference type="Rhea" id="RHEA:79407"/>
        <dbReference type="ChEBI" id="CHEBI:191202"/>
    </reaction>
</comment>
<comment type="catalytic activity">
    <reaction evidence="16">
        <text>L-arginyl-L-alpha-amino acid(out) = L-arginyl-L-alpha-amino acid(in)</text>
        <dbReference type="Rhea" id="RHEA:79371"/>
        <dbReference type="ChEBI" id="CHEBI:84315"/>
    </reaction>
</comment>
<dbReference type="PROSITE" id="PS50850">
    <property type="entry name" value="MFS"/>
    <property type="match status" value="1"/>
</dbReference>
<evidence type="ECO:0000256" key="2">
    <source>
        <dbReference type="ARBA" id="ARBA00004651"/>
    </source>
</evidence>
<feature type="transmembrane region" description="Helical" evidence="26">
    <location>
        <begin position="264"/>
        <end position="285"/>
    </location>
</feature>
<comment type="caution">
    <text evidence="28">The sequence shown here is derived from an EMBL/GenBank/DDBJ whole genome shotgun (WGS) entry which is preliminary data.</text>
</comment>
<dbReference type="InterPro" id="IPR052187">
    <property type="entry name" value="MFSD1"/>
</dbReference>
<comment type="catalytic activity">
    <reaction evidence="20">
        <text>L-alanyl-L-lysine(out) = L-alanyl-L-lysine(in)</text>
        <dbReference type="Rhea" id="RHEA:79415"/>
        <dbReference type="ChEBI" id="CHEBI:192470"/>
    </reaction>
</comment>
<evidence type="ECO:0000256" key="18">
    <source>
        <dbReference type="ARBA" id="ARBA00044903"/>
    </source>
</evidence>
<dbReference type="SUPFAM" id="SSF103473">
    <property type="entry name" value="MFS general substrate transporter"/>
    <property type="match status" value="1"/>
</dbReference>
<comment type="catalytic activity">
    <reaction evidence="14">
        <text>L-alpha-aminoacyl-L-lysine(out) = L-alpha-aminoacyl-L-lysine(in)</text>
        <dbReference type="Rhea" id="RHEA:79383"/>
        <dbReference type="ChEBI" id="CHEBI:229966"/>
    </reaction>
</comment>
<keyword evidence="8" id="KW-0458">Lysosome</keyword>
<comment type="function">
    <text evidence="24">Lysosomal dipeptide uniporter that selectively exports lysine, arginine or histidine-containing dipeptides with a net positive charge from the lysosome lumen into the cytosol. Could play a role in a specific type of protein O-glycosylation indirectly regulating macrophages migration and tissue invasion. Also essential for liver homeostasis.</text>
</comment>
<dbReference type="Pfam" id="PF07690">
    <property type="entry name" value="MFS_1"/>
    <property type="match status" value="1"/>
</dbReference>
<evidence type="ECO:0000256" key="3">
    <source>
        <dbReference type="ARBA" id="ARBA00008335"/>
    </source>
</evidence>
<comment type="similarity">
    <text evidence="3">Belongs to the major facilitator superfamily.</text>
</comment>
<feature type="transmembrane region" description="Helical" evidence="26">
    <location>
        <begin position="143"/>
        <end position="166"/>
    </location>
</feature>
<organism evidence="28 29">
    <name type="scientific">Klugiella xanthotipulae</name>
    <dbReference type="NCBI Taxonomy" id="244735"/>
    <lineage>
        <taxon>Bacteria</taxon>
        <taxon>Bacillati</taxon>
        <taxon>Actinomycetota</taxon>
        <taxon>Actinomycetes</taxon>
        <taxon>Micrococcales</taxon>
        <taxon>Microbacteriaceae</taxon>
        <taxon>Klugiella</taxon>
    </lineage>
</organism>
<evidence type="ECO:0000256" key="19">
    <source>
        <dbReference type="ARBA" id="ARBA00044912"/>
    </source>
</evidence>